<protein>
    <submittedName>
        <fullName evidence="1">Uncharacterized protein</fullName>
    </submittedName>
</protein>
<dbReference type="Proteomes" id="UP000190286">
    <property type="component" value="Unassembled WGS sequence"/>
</dbReference>
<dbReference type="AlphaFoldDB" id="A0A1T4WKF0"/>
<keyword evidence="2" id="KW-1185">Reference proteome</keyword>
<proteinExistence type="predicted"/>
<dbReference type="EMBL" id="FUYF01000003">
    <property type="protein sequence ID" value="SKA77803.1"/>
    <property type="molecule type" value="Genomic_DNA"/>
</dbReference>
<dbReference type="RefSeq" id="WP_159446972.1">
    <property type="nucleotide sequence ID" value="NZ_DBFDZH010000046.1"/>
</dbReference>
<sequence>MTEHQKKVQQAIDLMMQIDAIDTEIFIEAVKSGYFKQDHTETELRAYIENARQQRKA</sequence>
<evidence type="ECO:0000313" key="2">
    <source>
        <dbReference type="Proteomes" id="UP000190286"/>
    </source>
</evidence>
<organism evidence="1 2">
    <name type="scientific">Gemmiger formicilis</name>
    <dbReference type="NCBI Taxonomy" id="745368"/>
    <lineage>
        <taxon>Bacteria</taxon>
        <taxon>Bacillati</taxon>
        <taxon>Bacillota</taxon>
        <taxon>Clostridia</taxon>
        <taxon>Eubacteriales</taxon>
        <taxon>Gemmiger</taxon>
    </lineage>
</organism>
<name>A0A1T4WKF0_9FIRM</name>
<gene>
    <name evidence="1" type="ORF">SAMN02745178_00705</name>
</gene>
<dbReference type="GeneID" id="93339390"/>
<evidence type="ECO:0000313" key="1">
    <source>
        <dbReference type="EMBL" id="SKA77803.1"/>
    </source>
</evidence>
<reference evidence="1 2" key="1">
    <citation type="submission" date="2017-02" db="EMBL/GenBank/DDBJ databases">
        <authorList>
            <person name="Peterson S.W."/>
        </authorList>
    </citation>
    <scope>NUCLEOTIDE SEQUENCE [LARGE SCALE GENOMIC DNA]</scope>
    <source>
        <strain evidence="1 2">ATCC 27749</strain>
    </source>
</reference>
<dbReference type="OrthoDB" id="9872468at2"/>
<accession>A0A1T4WKF0</accession>
<dbReference type="STRING" id="745368.SAMN02745178_00705"/>